<dbReference type="UniPathway" id="UPA00989"/>
<dbReference type="InterPro" id="IPR055361">
    <property type="entry name" value="tRNA_methyltr_TrmB_bact"/>
</dbReference>
<sequence length="293" mass="32092">MMEESLPVCINKGMEHEEHTDNPLYGRKVMSFVRRSARLDDRLQRAWDTYGGRYLLKIAAGEGSLSVADGFLLDDSYVEQAWGRRAPLVVEIGTGQGENVVAAAAADPDRNYLALEVYDPGVAHTLLLAGKRDLANLRVAQVNAPEMLAACAPGAIDEVWTYFPDPWPKMRHHKRRIVQPELASSVAAALRDGGVWRIATDIDDYALHVHEVMDGRDDFVNEGAEKLANGEPGGVSVSLATEHVGKGNADEAATLPHADFAESERFAGRVLTNFEKKGLAAGRTIHDFTYRKA</sequence>
<keyword evidence="6 7" id="KW-0819">tRNA processing</keyword>
<dbReference type="SUPFAM" id="SSF53335">
    <property type="entry name" value="S-adenosyl-L-methionine-dependent methyltransferases"/>
    <property type="match status" value="1"/>
</dbReference>
<comment type="catalytic activity">
    <reaction evidence="1 7">
        <text>guanosine(46) in tRNA + S-adenosyl-L-methionine = N(7)-methylguanosine(46) in tRNA + S-adenosyl-L-homocysteine</text>
        <dbReference type="Rhea" id="RHEA:42708"/>
        <dbReference type="Rhea" id="RHEA-COMP:10188"/>
        <dbReference type="Rhea" id="RHEA-COMP:10189"/>
        <dbReference type="ChEBI" id="CHEBI:57856"/>
        <dbReference type="ChEBI" id="CHEBI:59789"/>
        <dbReference type="ChEBI" id="CHEBI:74269"/>
        <dbReference type="ChEBI" id="CHEBI:74480"/>
        <dbReference type="EC" id="2.1.1.33"/>
    </reaction>
</comment>
<evidence type="ECO:0000313" key="8">
    <source>
        <dbReference type="EMBL" id="NEG69567.1"/>
    </source>
</evidence>
<dbReference type="Proteomes" id="UP000469292">
    <property type="component" value="Unassembled WGS sequence"/>
</dbReference>
<comment type="similarity">
    <text evidence="7">Belongs to the class I-like SAM-binding methyltransferase superfamily. TrmB family.</text>
</comment>
<dbReference type="GO" id="GO:0008176">
    <property type="term" value="F:tRNA (guanine(46)-N7)-methyltransferase activity"/>
    <property type="evidence" value="ECO:0007669"/>
    <property type="project" value="UniProtKB-UniRule"/>
</dbReference>
<dbReference type="PANTHER" id="PTHR23417">
    <property type="entry name" value="3-DEOXY-D-MANNO-OCTULOSONIC-ACID TRANSFERASE/TRNA GUANINE-N 7 - -METHYLTRANSFERASE"/>
    <property type="match status" value="1"/>
</dbReference>
<evidence type="ECO:0000313" key="9">
    <source>
        <dbReference type="Proteomes" id="UP000469292"/>
    </source>
</evidence>
<feature type="binding site" evidence="7">
    <location>
        <position position="169"/>
    </location>
    <ligand>
        <name>substrate</name>
    </ligand>
</feature>
<dbReference type="AlphaFoldDB" id="A0A6I5MZ55"/>
<keyword evidence="5 7" id="KW-0949">S-adenosyl-L-methionine</keyword>
<dbReference type="Pfam" id="PF02390">
    <property type="entry name" value="Methyltransf_4"/>
    <property type="match status" value="1"/>
</dbReference>
<dbReference type="PROSITE" id="PS51625">
    <property type="entry name" value="SAM_MT_TRMB"/>
    <property type="match status" value="1"/>
</dbReference>
<evidence type="ECO:0000256" key="7">
    <source>
        <dbReference type="HAMAP-Rule" id="MF_01057"/>
    </source>
</evidence>
<comment type="function">
    <text evidence="2 7">Catalyzes the formation of N(7)-methylguanine at position 46 (m7G46) in tRNA.</text>
</comment>
<gene>
    <name evidence="7 8" type="primary">trmB</name>
    <name evidence="8" type="ORF">F6S87_02815</name>
</gene>
<dbReference type="EMBL" id="VYSG01000001">
    <property type="protein sequence ID" value="NEG69567.1"/>
    <property type="molecule type" value="Genomic_DNA"/>
</dbReference>
<protein>
    <recommendedName>
        <fullName evidence="7">tRNA (guanine-N(7)-)-methyltransferase</fullName>
        <ecNumber evidence="7">2.1.1.33</ecNumber>
    </recommendedName>
    <alternativeName>
        <fullName evidence="7">tRNA (guanine(46)-N(7))-methyltransferase</fullName>
    </alternativeName>
    <alternativeName>
        <fullName evidence="7">tRNA(m7G46)-methyltransferase</fullName>
    </alternativeName>
</protein>
<proteinExistence type="inferred from homology"/>
<keyword evidence="4 7" id="KW-0808">Transferase</keyword>
<dbReference type="PANTHER" id="PTHR23417:SF14">
    <property type="entry name" value="PENTACOTRIPEPTIDE-REPEAT REGION OF PRORP DOMAIN-CONTAINING PROTEIN"/>
    <property type="match status" value="1"/>
</dbReference>
<comment type="caution">
    <text evidence="7">Lacks conserved residue(s) required for the propagation of feature annotation.</text>
</comment>
<dbReference type="HAMAP" id="MF_01057">
    <property type="entry name" value="tRNA_methyltr_TrmB"/>
    <property type="match status" value="1"/>
</dbReference>
<dbReference type="Gene3D" id="3.40.50.150">
    <property type="entry name" value="Vaccinia Virus protein VP39"/>
    <property type="match status" value="1"/>
</dbReference>
<feature type="binding site" evidence="7">
    <location>
        <position position="143"/>
    </location>
    <ligand>
        <name>S-adenosyl-L-methionine</name>
        <dbReference type="ChEBI" id="CHEBI:59789"/>
    </ligand>
</feature>
<dbReference type="NCBIfam" id="TIGR00091">
    <property type="entry name" value="tRNA (guanosine(46)-N7)-methyltransferase TrmB"/>
    <property type="match status" value="1"/>
</dbReference>
<evidence type="ECO:0000256" key="5">
    <source>
        <dbReference type="ARBA" id="ARBA00022691"/>
    </source>
</evidence>
<feature type="binding site" evidence="7">
    <location>
        <position position="201"/>
    </location>
    <ligand>
        <name>substrate</name>
    </ligand>
</feature>
<dbReference type="GO" id="GO:0043527">
    <property type="term" value="C:tRNA methyltransferase complex"/>
    <property type="evidence" value="ECO:0007669"/>
    <property type="project" value="TreeGrafter"/>
</dbReference>
<feature type="binding site" evidence="7">
    <location>
        <position position="116"/>
    </location>
    <ligand>
        <name>S-adenosyl-L-methionine</name>
        <dbReference type="ChEBI" id="CHEBI:59789"/>
    </ligand>
</feature>
<name>A0A6I5MZ55_9BIFI</name>
<evidence type="ECO:0000256" key="4">
    <source>
        <dbReference type="ARBA" id="ARBA00022679"/>
    </source>
</evidence>
<dbReference type="InterPro" id="IPR003358">
    <property type="entry name" value="tRNA_(Gua-N-7)_MeTrfase_Trmb"/>
</dbReference>
<evidence type="ECO:0000256" key="1">
    <source>
        <dbReference type="ARBA" id="ARBA00000142"/>
    </source>
</evidence>
<feature type="binding site" evidence="7">
    <location>
        <position position="165"/>
    </location>
    <ligand>
        <name>S-adenosyl-L-methionine</name>
        <dbReference type="ChEBI" id="CHEBI:59789"/>
    </ligand>
</feature>
<organism evidence="8 9">
    <name type="scientific">Bifidobacterium choloepi</name>
    <dbReference type="NCBI Taxonomy" id="2614131"/>
    <lineage>
        <taxon>Bacteria</taxon>
        <taxon>Bacillati</taxon>
        <taxon>Actinomycetota</taxon>
        <taxon>Actinomycetes</taxon>
        <taxon>Bifidobacteriales</taxon>
        <taxon>Bifidobacteriaceae</taxon>
        <taxon>Bifidobacterium</taxon>
    </lineage>
</organism>
<dbReference type="EC" id="2.1.1.33" evidence="7"/>
<keyword evidence="3 7" id="KW-0489">Methyltransferase</keyword>
<comment type="pathway">
    <text evidence="7">tRNA modification; N(7)-methylguanine-tRNA biosynthesis.</text>
</comment>
<keyword evidence="9" id="KW-1185">Reference proteome</keyword>
<reference evidence="8 9" key="1">
    <citation type="submission" date="2019-09" db="EMBL/GenBank/DDBJ databases">
        <title>Phylogenetic characterization of a novel taxon of the genus Bifidobacterium: Bifidobacterium choloepi sp. nov.</title>
        <authorList>
            <person name="Modesto M."/>
            <person name="Satti M."/>
        </authorList>
    </citation>
    <scope>NUCLEOTIDE SEQUENCE [LARGE SCALE GENOMIC DNA]</scope>
    <source>
        <strain evidence="8 9">BRDM6</strain>
    </source>
</reference>
<evidence type="ECO:0000256" key="6">
    <source>
        <dbReference type="ARBA" id="ARBA00022694"/>
    </source>
</evidence>
<feature type="binding site" evidence="7">
    <location>
        <position position="91"/>
    </location>
    <ligand>
        <name>S-adenosyl-L-methionine</name>
        <dbReference type="ChEBI" id="CHEBI:59789"/>
    </ligand>
</feature>
<feature type="binding site" evidence="7">
    <location>
        <begin position="272"/>
        <end position="275"/>
    </location>
    <ligand>
        <name>substrate</name>
    </ligand>
</feature>
<accession>A0A6I5MZ55</accession>
<dbReference type="InterPro" id="IPR029063">
    <property type="entry name" value="SAM-dependent_MTases_sf"/>
</dbReference>
<evidence type="ECO:0000256" key="3">
    <source>
        <dbReference type="ARBA" id="ARBA00022603"/>
    </source>
</evidence>
<evidence type="ECO:0000256" key="2">
    <source>
        <dbReference type="ARBA" id="ARBA00003015"/>
    </source>
</evidence>
<comment type="caution">
    <text evidence="8">The sequence shown here is derived from an EMBL/GenBank/DDBJ whole genome shotgun (WGS) entry which is preliminary data.</text>
</comment>